<keyword evidence="5" id="KW-0804">Transcription</keyword>
<protein>
    <recommendedName>
        <fullName evidence="9">Fork-head domain-containing protein</fullName>
    </recommendedName>
</protein>
<dbReference type="GO" id="GO:0046332">
    <property type="term" value="F:SMAD binding"/>
    <property type="evidence" value="ECO:0007669"/>
    <property type="project" value="UniProtKB-ARBA"/>
</dbReference>
<evidence type="ECO:0000256" key="6">
    <source>
        <dbReference type="ARBA" id="ARBA00023242"/>
    </source>
</evidence>
<dbReference type="AlphaFoldDB" id="A0A401SAQ9"/>
<keyword evidence="11" id="KW-1185">Reference proteome</keyword>
<feature type="domain" description="Fork-head" evidence="9">
    <location>
        <begin position="131"/>
        <end position="209"/>
    </location>
</feature>
<feature type="region of interest" description="Disordered" evidence="8">
    <location>
        <begin position="252"/>
        <end position="283"/>
    </location>
</feature>
<dbReference type="FunFam" id="1.10.10.10:FF:000278">
    <property type="entry name" value="Forkhead box protein H1"/>
    <property type="match status" value="1"/>
</dbReference>
<evidence type="ECO:0000313" key="11">
    <source>
        <dbReference type="Proteomes" id="UP000287033"/>
    </source>
</evidence>
<accession>A0A401SAQ9</accession>
<dbReference type="PROSITE" id="PS50039">
    <property type="entry name" value="FORK_HEAD_3"/>
    <property type="match status" value="1"/>
</dbReference>
<dbReference type="GO" id="GO:0000976">
    <property type="term" value="F:transcription cis-regulatory region binding"/>
    <property type="evidence" value="ECO:0007669"/>
    <property type="project" value="TreeGrafter"/>
</dbReference>
<dbReference type="InterPro" id="IPR001766">
    <property type="entry name" value="Fork_head_dom"/>
</dbReference>
<dbReference type="GO" id="GO:0032444">
    <property type="term" value="C:activin responsive factor complex"/>
    <property type="evidence" value="ECO:0007669"/>
    <property type="project" value="TreeGrafter"/>
</dbReference>
<evidence type="ECO:0000256" key="8">
    <source>
        <dbReference type="SAM" id="MobiDB-lite"/>
    </source>
</evidence>
<reference evidence="10 11" key="1">
    <citation type="journal article" date="2018" name="Nat. Ecol. Evol.">
        <title>Shark genomes provide insights into elasmobranch evolution and the origin of vertebrates.</title>
        <authorList>
            <person name="Hara Y"/>
            <person name="Yamaguchi K"/>
            <person name="Onimaru K"/>
            <person name="Kadota M"/>
            <person name="Koyanagi M"/>
            <person name="Keeley SD"/>
            <person name="Tatsumi K"/>
            <person name="Tanaka K"/>
            <person name="Motone F"/>
            <person name="Kageyama Y"/>
            <person name="Nozu R"/>
            <person name="Adachi N"/>
            <person name="Nishimura O"/>
            <person name="Nakagawa R"/>
            <person name="Tanegashima C"/>
            <person name="Kiyatake I"/>
            <person name="Matsumoto R"/>
            <person name="Murakumo K"/>
            <person name="Nishida K"/>
            <person name="Terakita A"/>
            <person name="Kuratani S"/>
            <person name="Sato K"/>
            <person name="Hyodo S Kuraku.S."/>
        </authorList>
    </citation>
    <scope>NUCLEOTIDE SEQUENCE [LARGE SCALE GENOMIC DNA]</scope>
</reference>
<dbReference type="SUPFAM" id="SSF46785">
    <property type="entry name" value="Winged helix' DNA-binding domain"/>
    <property type="match status" value="1"/>
</dbReference>
<evidence type="ECO:0000256" key="4">
    <source>
        <dbReference type="ARBA" id="ARBA00023159"/>
    </source>
</evidence>
<evidence type="ECO:0000256" key="3">
    <source>
        <dbReference type="ARBA" id="ARBA00023125"/>
    </source>
</evidence>
<dbReference type="GO" id="GO:0001228">
    <property type="term" value="F:DNA-binding transcription activator activity, RNA polymerase II-specific"/>
    <property type="evidence" value="ECO:0007669"/>
    <property type="project" value="TreeGrafter"/>
</dbReference>
<feature type="compositionally biased region" description="Polar residues" evidence="8">
    <location>
        <begin position="271"/>
        <end position="283"/>
    </location>
</feature>
<feature type="region of interest" description="Disordered" evidence="8">
    <location>
        <begin position="57"/>
        <end position="127"/>
    </location>
</feature>
<dbReference type="PANTHER" id="PTHR47316">
    <property type="entry name" value="FORKHEAD BOX PROTEIN H1"/>
    <property type="match status" value="1"/>
</dbReference>
<gene>
    <name evidence="10" type="ORF">chiPu_0005903</name>
</gene>
<feature type="region of interest" description="Disordered" evidence="8">
    <location>
        <begin position="295"/>
        <end position="323"/>
    </location>
</feature>
<dbReference type="PRINTS" id="PR00053">
    <property type="entry name" value="FORKHEAD"/>
</dbReference>
<organism evidence="10 11">
    <name type="scientific">Chiloscyllium punctatum</name>
    <name type="common">Brownbanded bambooshark</name>
    <name type="synonym">Hemiscyllium punctatum</name>
    <dbReference type="NCBI Taxonomy" id="137246"/>
    <lineage>
        <taxon>Eukaryota</taxon>
        <taxon>Metazoa</taxon>
        <taxon>Chordata</taxon>
        <taxon>Craniata</taxon>
        <taxon>Vertebrata</taxon>
        <taxon>Chondrichthyes</taxon>
        <taxon>Elasmobranchii</taxon>
        <taxon>Galeomorphii</taxon>
        <taxon>Galeoidea</taxon>
        <taxon>Orectolobiformes</taxon>
        <taxon>Hemiscylliidae</taxon>
        <taxon>Chiloscyllium</taxon>
    </lineage>
</organism>
<dbReference type="PANTHER" id="PTHR47316:SF1">
    <property type="entry name" value="FORKHEAD BOX PROTEIN H1"/>
    <property type="match status" value="1"/>
</dbReference>
<evidence type="ECO:0000313" key="10">
    <source>
        <dbReference type="EMBL" id="GCC27479.1"/>
    </source>
</evidence>
<dbReference type="OrthoDB" id="5954824at2759"/>
<dbReference type="InterPro" id="IPR047511">
    <property type="entry name" value="FH_FOXH1"/>
</dbReference>
<keyword evidence="4" id="KW-0010">Activator</keyword>
<dbReference type="EMBL" id="BEZZ01000166">
    <property type="protein sequence ID" value="GCC27479.1"/>
    <property type="molecule type" value="Genomic_DNA"/>
</dbReference>
<feature type="compositionally biased region" description="Basic and acidic residues" evidence="8">
    <location>
        <begin position="98"/>
        <end position="120"/>
    </location>
</feature>
<dbReference type="Proteomes" id="UP000287033">
    <property type="component" value="Unassembled WGS sequence"/>
</dbReference>
<keyword evidence="2" id="KW-0805">Transcription regulation</keyword>
<feature type="region of interest" description="Disordered" evidence="8">
    <location>
        <begin position="335"/>
        <end position="391"/>
    </location>
</feature>
<feature type="compositionally biased region" description="Polar residues" evidence="8">
    <location>
        <begin position="57"/>
        <end position="72"/>
    </location>
</feature>
<proteinExistence type="predicted"/>
<dbReference type="CDD" id="cd20022">
    <property type="entry name" value="FH_FOXH"/>
    <property type="match status" value="1"/>
</dbReference>
<comment type="caution">
    <text evidence="10">The sequence shown here is derived from an EMBL/GenBank/DDBJ whole genome shotgun (WGS) entry which is preliminary data.</text>
</comment>
<dbReference type="InterPro" id="IPR030456">
    <property type="entry name" value="TF_fork_head_CS_2"/>
</dbReference>
<dbReference type="Gene3D" id="1.10.10.10">
    <property type="entry name" value="Winged helix-like DNA-binding domain superfamily/Winged helix DNA-binding domain"/>
    <property type="match status" value="1"/>
</dbReference>
<sequence>MRMSWEVDRFKMISTSSPVASSSDAQLAMQDWDNALASSLPLAKTTPLDFKQSLYRRNSSSQSMHLEGSSQAPRMKRSVHISDDSACHTHDSTIQVQDIRDPKLAEDCDEENARDSDKQPLKKKNYQRYPKPPYTYLALITIAILNSPEKKLKLSQILHEISVMFPFFKGHYKGWKDSVRHNLSLNDCFIKVLNDPQRPQGKGNYWTVDVTRIPPEALKRQNTSVSRQDARKFAASSTAYIQGGIASLMASEESSKAQPVTDSPSGFEITPPQQGGSRSDDTFSIDTLWNSLEASHSERERSYSKTSQCDLQSKPSNENSTQLGRLDLDTWHPHEAVSESPRASSSFSFSQSDHRKNQFPSPLSTSTSSSSSIEDDTNFSQREFPHRHESKRLRLSMDYGTSTPLSLLNNHCTSYSELPFRPYMPWELPTSYTKYPPPNVIAPPSMSLPYSTFFQYNSPSNLFCPYRPTQFLSPPNWPFLPDPHSLPPLRQPFIFDLDRMLQVVPPNKSVFDTVFHQFYPSSVGTGTSPHVSNVVRARYMPFDN</sequence>
<feature type="compositionally biased region" description="Basic and acidic residues" evidence="8">
    <location>
        <begin position="80"/>
        <end position="91"/>
    </location>
</feature>
<dbReference type="STRING" id="137246.A0A401SAQ9"/>
<evidence type="ECO:0000256" key="7">
    <source>
        <dbReference type="PROSITE-ProRule" id="PRU00089"/>
    </source>
</evidence>
<dbReference type="GO" id="GO:0007179">
    <property type="term" value="P:transforming growth factor beta receptor signaling pathway"/>
    <property type="evidence" value="ECO:0007669"/>
    <property type="project" value="TreeGrafter"/>
</dbReference>
<comment type="subcellular location">
    <subcellularLocation>
        <location evidence="1 7">Nucleus</location>
    </subcellularLocation>
</comment>
<dbReference type="InterPro" id="IPR052327">
    <property type="entry name" value="Activin_resp_transcr_regulator"/>
</dbReference>
<keyword evidence="3 7" id="KW-0238">DNA-binding</keyword>
<evidence type="ECO:0000256" key="5">
    <source>
        <dbReference type="ARBA" id="ARBA00023163"/>
    </source>
</evidence>
<name>A0A401SAQ9_CHIPU</name>
<dbReference type="Pfam" id="PF00250">
    <property type="entry name" value="Forkhead"/>
    <property type="match status" value="1"/>
</dbReference>
<evidence type="ECO:0000259" key="9">
    <source>
        <dbReference type="PROSITE" id="PS50039"/>
    </source>
</evidence>
<dbReference type="SMART" id="SM00339">
    <property type="entry name" value="FH"/>
    <property type="match status" value="1"/>
</dbReference>
<dbReference type="OMA" id="QCPPSNS"/>
<feature type="compositionally biased region" description="Polar residues" evidence="8">
    <location>
        <begin position="304"/>
        <end position="323"/>
    </location>
</feature>
<evidence type="ECO:0000256" key="1">
    <source>
        <dbReference type="ARBA" id="ARBA00004123"/>
    </source>
</evidence>
<feature type="DNA-binding region" description="Fork-head" evidence="7">
    <location>
        <begin position="131"/>
        <end position="209"/>
    </location>
</feature>
<dbReference type="InterPro" id="IPR036388">
    <property type="entry name" value="WH-like_DNA-bd_sf"/>
</dbReference>
<feature type="compositionally biased region" description="Low complexity" evidence="8">
    <location>
        <begin position="338"/>
        <end position="351"/>
    </location>
</feature>
<keyword evidence="6 7" id="KW-0539">Nucleus</keyword>
<dbReference type="InterPro" id="IPR036390">
    <property type="entry name" value="WH_DNA-bd_sf"/>
</dbReference>
<dbReference type="PROSITE" id="PS00658">
    <property type="entry name" value="FORK_HEAD_2"/>
    <property type="match status" value="1"/>
</dbReference>
<evidence type="ECO:0000256" key="2">
    <source>
        <dbReference type="ARBA" id="ARBA00023015"/>
    </source>
</evidence>